<name>A0A6L2Q856_COPFO</name>
<reference evidence="2" key="1">
    <citation type="submission" date="2020-01" db="EMBL/GenBank/DDBJ databases">
        <title>Draft genome sequence of the Termite Coptotermes fromosanus.</title>
        <authorList>
            <person name="Itakura S."/>
            <person name="Yosikawa Y."/>
            <person name="Umezawa K."/>
        </authorList>
    </citation>
    <scope>NUCLEOTIDE SEQUENCE [LARGE SCALE GENOMIC DNA]</scope>
</reference>
<dbReference type="Gene3D" id="3.40.190.10">
    <property type="entry name" value="Periplasmic binding protein-like II"/>
    <property type="match status" value="1"/>
</dbReference>
<dbReference type="Proteomes" id="UP000502823">
    <property type="component" value="Unassembled WGS sequence"/>
</dbReference>
<feature type="non-terminal residue" evidence="1">
    <location>
        <position position="1"/>
    </location>
</feature>
<proteinExistence type="predicted"/>
<keyword evidence="2" id="KW-1185">Reference proteome</keyword>
<evidence type="ECO:0000313" key="1">
    <source>
        <dbReference type="EMBL" id="GFG39732.1"/>
    </source>
</evidence>
<dbReference type="AlphaFoldDB" id="A0A6L2Q856"/>
<sequence length="133" mass="15200">YSASALSAIVSKTYELAFNSFEQFWEDVTYNLGVGKHGGHYTHFETSRDLVLKAVYDRHITPFKSYFPETGLKALNMACSLPKYATIDLTGVLLYYANNVACDLEEVPNAYLEYKESMIIQKRSPYLSLFKRT</sequence>
<organism evidence="1 2">
    <name type="scientific">Coptotermes formosanus</name>
    <name type="common">Formosan subterranean termite</name>
    <dbReference type="NCBI Taxonomy" id="36987"/>
    <lineage>
        <taxon>Eukaryota</taxon>
        <taxon>Metazoa</taxon>
        <taxon>Ecdysozoa</taxon>
        <taxon>Arthropoda</taxon>
        <taxon>Hexapoda</taxon>
        <taxon>Insecta</taxon>
        <taxon>Pterygota</taxon>
        <taxon>Neoptera</taxon>
        <taxon>Polyneoptera</taxon>
        <taxon>Dictyoptera</taxon>
        <taxon>Blattodea</taxon>
        <taxon>Blattoidea</taxon>
        <taxon>Termitoidae</taxon>
        <taxon>Rhinotermitidae</taxon>
        <taxon>Coptotermes</taxon>
    </lineage>
</organism>
<dbReference type="EMBL" id="BLKM01001046">
    <property type="protein sequence ID" value="GFG39732.1"/>
    <property type="molecule type" value="Genomic_DNA"/>
</dbReference>
<dbReference type="OrthoDB" id="8195021at2759"/>
<comment type="caution">
    <text evidence="1">The sequence shown here is derived from an EMBL/GenBank/DDBJ whole genome shotgun (WGS) entry which is preliminary data.</text>
</comment>
<protein>
    <submittedName>
        <fullName evidence="1">Uncharacterized protein</fullName>
    </submittedName>
</protein>
<feature type="non-terminal residue" evidence="1">
    <location>
        <position position="133"/>
    </location>
</feature>
<dbReference type="InParanoid" id="A0A6L2Q856"/>
<evidence type="ECO:0000313" key="2">
    <source>
        <dbReference type="Proteomes" id="UP000502823"/>
    </source>
</evidence>
<gene>
    <name evidence="1" type="ORF">Cfor_04292</name>
</gene>
<dbReference type="SUPFAM" id="SSF53850">
    <property type="entry name" value="Periplasmic binding protein-like II"/>
    <property type="match status" value="1"/>
</dbReference>
<accession>A0A6L2Q856</accession>